<feature type="compositionally biased region" description="Basic residues" evidence="1">
    <location>
        <begin position="206"/>
        <end position="220"/>
    </location>
</feature>
<reference evidence="2 3" key="1">
    <citation type="submission" date="2024-04" db="EMBL/GenBank/DDBJ databases">
        <title>Phyllosticta paracitricarpa is synonymous to the EU quarantine fungus P. citricarpa based on phylogenomic analyses.</title>
        <authorList>
            <consortium name="Lawrence Berkeley National Laboratory"/>
            <person name="Van Ingen-Buijs V.A."/>
            <person name="Van Westerhoven A.C."/>
            <person name="Haridas S."/>
            <person name="Skiadas P."/>
            <person name="Martin F."/>
            <person name="Groenewald J.Z."/>
            <person name="Crous P.W."/>
            <person name="Seidl M.F."/>
        </authorList>
    </citation>
    <scope>NUCLEOTIDE SEQUENCE [LARGE SCALE GENOMIC DNA]</scope>
    <source>
        <strain evidence="2 3">CBS 122670</strain>
    </source>
</reference>
<dbReference type="Proteomes" id="UP001365128">
    <property type="component" value="Unassembled WGS sequence"/>
</dbReference>
<feature type="region of interest" description="Disordered" evidence="1">
    <location>
        <begin position="249"/>
        <end position="284"/>
    </location>
</feature>
<protein>
    <submittedName>
        <fullName evidence="2">Uncharacterized protein</fullName>
    </submittedName>
</protein>
<keyword evidence="3" id="KW-1185">Reference proteome</keyword>
<name>A0ABR1MJE3_9PEZI</name>
<proteinExistence type="predicted"/>
<feature type="compositionally biased region" description="Polar residues" evidence="1">
    <location>
        <begin position="258"/>
        <end position="271"/>
    </location>
</feature>
<evidence type="ECO:0000313" key="3">
    <source>
        <dbReference type="Proteomes" id="UP001365128"/>
    </source>
</evidence>
<feature type="compositionally biased region" description="Basic and acidic residues" evidence="1">
    <location>
        <begin position="189"/>
        <end position="205"/>
    </location>
</feature>
<feature type="region of interest" description="Disordered" evidence="1">
    <location>
        <begin position="339"/>
        <end position="360"/>
    </location>
</feature>
<feature type="compositionally biased region" description="Low complexity" evidence="1">
    <location>
        <begin position="272"/>
        <end position="283"/>
    </location>
</feature>
<feature type="region of interest" description="Disordered" evidence="1">
    <location>
        <begin position="377"/>
        <end position="396"/>
    </location>
</feature>
<comment type="caution">
    <text evidence="2">The sequence shown here is derived from an EMBL/GenBank/DDBJ whole genome shotgun (WGS) entry which is preliminary data.</text>
</comment>
<feature type="region of interest" description="Disordered" evidence="1">
    <location>
        <begin position="189"/>
        <end position="220"/>
    </location>
</feature>
<organism evidence="2 3">
    <name type="scientific">Phyllosticta citricarpa</name>
    <dbReference type="NCBI Taxonomy" id="55181"/>
    <lineage>
        <taxon>Eukaryota</taxon>
        <taxon>Fungi</taxon>
        <taxon>Dikarya</taxon>
        <taxon>Ascomycota</taxon>
        <taxon>Pezizomycotina</taxon>
        <taxon>Dothideomycetes</taxon>
        <taxon>Dothideomycetes incertae sedis</taxon>
        <taxon>Botryosphaeriales</taxon>
        <taxon>Phyllostictaceae</taxon>
        <taxon>Phyllosticta</taxon>
    </lineage>
</organism>
<gene>
    <name evidence="2" type="ORF">IWX46DRAFT_579488</name>
</gene>
<evidence type="ECO:0000256" key="1">
    <source>
        <dbReference type="SAM" id="MobiDB-lite"/>
    </source>
</evidence>
<dbReference type="EMBL" id="JBBPDW010000008">
    <property type="protein sequence ID" value="KAK7550144.1"/>
    <property type="molecule type" value="Genomic_DNA"/>
</dbReference>
<accession>A0ABR1MJE3</accession>
<sequence length="476" mass="51722">MSLHAQLAKIQSTCSANKGRATIRRTLTFCEHAVQHCGCMFNVESIKSIAGWARRGTGTRRWCSARRRPQHACSSALPAAHFRGGMNGSGMMEGGSTARGWAALGFGRLQEESRSELPAICTHQQHVAHKQTSIHLQKYEGRRVDRLMGDNPAGTDGAQHSSPTLVLLTDGFVDRSRGRVNRAHMRRAVDRGKKKDGLHTREGNALKRRKNRTRLARRAQKCPRTATCGVILFSSRLLSTSFLVSRPSAQDLERATPTPASLNRRLTATSRPTTAANTAPLPARSLSFQVPHGRTRRLRKTMAARAESTFLSTATCALDPGRTDGQCQSLLAQPVDRSVCPSAASAPPEARPTPAPAPAQRLTDWLAVVGTRRVASTSLTSTDHGGEGPSWLAGRTQGRPACLLGLRLHQGRRKREREGGPYGMNNTAVSARDEVISASSLPRSQPQPFLLPPLQLPAYFPTATHGPRHSTQKTLP</sequence>
<evidence type="ECO:0000313" key="2">
    <source>
        <dbReference type="EMBL" id="KAK7550144.1"/>
    </source>
</evidence>